<evidence type="ECO:0000256" key="11">
    <source>
        <dbReference type="SAM" id="MobiDB-lite"/>
    </source>
</evidence>
<evidence type="ECO:0000313" key="15">
    <source>
        <dbReference type="Proteomes" id="UP001168098"/>
    </source>
</evidence>
<evidence type="ECO:0000313" key="14">
    <source>
        <dbReference type="EMBL" id="KAJ9681189.1"/>
    </source>
</evidence>
<feature type="region of interest" description="Disordered" evidence="11">
    <location>
        <begin position="1"/>
        <end position="45"/>
    </location>
</feature>
<evidence type="ECO:0000256" key="4">
    <source>
        <dbReference type="ARBA" id="ARBA00005189"/>
    </source>
</evidence>
<proteinExistence type="inferred from homology"/>
<evidence type="ECO:0008006" key="16">
    <source>
        <dbReference type="Google" id="ProtNLM"/>
    </source>
</evidence>
<comment type="pathway">
    <text evidence="3">Glycerolipid metabolism; triacylglycerol biosynthesis.</text>
</comment>
<keyword evidence="7" id="KW-0012">Acyltransferase</keyword>
<dbReference type="SUPFAM" id="SSF52777">
    <property type="entry name" value="CoA-dependent acyltransferases"/>
    <property type="match status" value="1"/>
</dbReference>
<organism evidence="14 15">
    <name type="scientific">Vitis rotundifolia</name>
    <name type="common">Muscadine grape</name>
    <dbReference type="NCBI Taxonomy" id="103349"/>
    <lineage>
        <taxon>Eukaryota</taxon>
        <taxon>Viridiplantae</taxon>
        <taxon>Streptophyta</taxon>
        <taxon>Embryophyta</taxon>
        <taxon>Tracheophyta</taxon>
        <taxon>Spermatophyta</taxon>
        <taxon>Magnoliopsida</taxon>
        <taxon>eudicotyledons</taxon>
        <taxon>Gunneridae</taxon>
        <taxon>Pentapetalae</taxon>
        <taxon>rosids</taxon>
        <taxon>Vitales</taxon>
        <taxon>Vitaceae</taxon>
        <taxon>Viteae</taxon>
        <taxon>Vitis</taxon>
    </lineage>
</organism>
<dbReference type="Pfam" id="PF03007">
    <property type="entry name" value="WS_DGAT_cat"/>
    <property type="match status" value="1"/>
</dbReference>
<comment type="pathway">
    <text evidence="4">Lipid metabolism.</text>
</comment>
<evidence type="ECO:0000259" key="12">
    <source>
        <dbReference type="Pfam" id="PF03007"/>
    </source>
</evidence>
<sequence>MEPVGDLDSRQQALKPIQTKRSAAREVEGDGAKPEDIKEEEEGEALSPVGRIFHETCSNVYVIAIAGFKTRINVDVFKANLEHTLLKHPRFSSLQVKDVKKNGGMKWVPTKVDLDKHIIIPSLHHTISSPDKMVEDYISNLSKTYIDYSKPLWELHILNIKTSDAESVAVFRIHHSLGDGMSLMSLVLAGSRQISNLNALPTLPVKKTSNPDPVNSGRIWWTIRLVWNTIIDVLMFLATTLFLKDTMTPLSNGWKKGGGHVPRRFVYRTVSLDDIKLIKNGMKTTINDVVMGVSLAGLSRYLNRRYGETKEDKGATQKKNNLPKNIRLRATLFMNIRPSPGIHALTEMMEKGSKAKWGNWIGSMLLPFDVALYDDPLDYVRQTKATIDRKKHSHEAIFTSFIIKMVLKFFGVKVAALLYHRVMNHTTMCFSNVVGPMEEISLCGHPMAFLAPSVYGQPNGLMIHFQSYINKMTFVLSVDEEIILILTDYVMILKSHSSLSRMLSLQEVLYRKFS</sequence>
<dbReference type="GO" id="GO:0005886">
    <property type="term" value="C:plasma membrane"/>
    <property type="evidence" value="ECO:0007669"/>
    <property type="project" value="UniProtKB-SubCell"/>
</dbReference>
<dbReference type="GO" id="GO:0004144">
    <property type="term" value="F:diacylglycerol O-acyltransferase activity"/>
    <property type="evidence" value="ECO:0007669"/>
    <property type="project" value="UniProtKB-EC"/>
</dbReference>
<dbReference type="InterPro" id="IPR045034">
    <property type="entry name" value="O-acyltransferase_WSD1-like"/>
</dbReference>
<dbReference type="PANTHER" id="PTHR31650:SF74">
    <property type="entry name" value="O-ACYLTRANSFERASE WSD1-LIKE"/>
    <property type="match status" value="1"/>
</dbReference>
<feature type="compositionally biased region" description="Basic and acidic residues" evidence="11">
    <location>
        <begin position="23"/>
        <end position="36"/>
    </location>
</feature>
<comment type="catalytic activity">
    <reaction evidence="10">
        <text>an acyl-CoA + a 1,2-diacyl-sn-glycerol = a triacyl-sn-glycerol + CoA</text>
        <dbReference type="Rhea" id="RHEA:10868"/>
        <dbReference type="ChEBI" id="CHEBI:17815"/>
        <dbReference type="ChEBI" id="CHEBI:57287"/>
        <dbReference type="ChEBI" id="CHEBI:58342"/>
        <dbReference type="ChEBI" id="CHEBI:64615"/>
        <dbReference type="EC" id="2.3.1.20"/>
    </reaction>
</comment>
<comment type="caution">
    <text evidence="14">The sequence shown here is derived from an EMBL/GenBank/DDBJ whole genome shotgun (WGS) entry which is preliminary data.</text>
</comment>
<keyword evidence="6" id="KW-0256">Endoplasmic reticulum</keyword>
<evidence type="ECO:0000256" key="1">
    <source>
        <dbReference type="ARBA" id="ARBA00004162"/>
    </source>
</evidence>
<feature type="domain" description="O-acyltransferase WSD1 C-terminal" evidence="13">
    <location>
        <begin position="357"/>
        <end position="483"/>
    </location>
</feature>
<protein>
    <recommendedName>
        <fullName evidence="16">Diacylglycerol O-acyltransferase</fullName>
    </recommendedName>
</protein>
<dbReference type="InterPro" id="IPR009721">
    <property type="entry name" value="O-acyltransferase_WSD1_C"/>
</dbReference>
<dbReference type="Proteomes" id="UP001168098">
    <property type="component" value="Unassembled WGS sequence"/>
</dbReference>
<gene>
    <name evidence="14" type="ORF">PVL29_020190</name>
</gene>
<comment type="subcellular location">
    <subcellularLocation>
        <location evidence="1">Cell membrane</location>
        <topology evidence="1">Single-pass membrane protein</topology>
    </subcellularLocation>
    <subcellularLocation>
        <location evidence="2">Endoplasmic reticulum membrane</location>
    </subcellularLocation>
</comment>
<dbReference type="GO" id="GO:0047196">
    <property type="term" value="F:long-chain-alcohol O-fatty-acyltransferase activity"/>
    <property type="evidence" value="ECO:0007669"/>
    <property type="project" value="UniProtKB-EC"/>
</dbReference>
<evidence type="ECO:0000256" key="7">
    <source>
        <dbReference type="ARBA" id="ARBA00023315"/>
    </source>
</evidence>
<accession>A0AA39DES3</accession>
<dbReference type="Pfam" id="PF06974">
    <property type="entry name" value="WS_DGAT_C"/>
    <property type="match status" value="1"/>
</dbReference>
<evidence type="ECO:0000259" key="13">
    <source>
        <dbReference type="Pfam" id="PF06974"/>
    </source>
</evidence>
<dbReference type="InterPro" id="IPR004255">
    <property type="entry name" value="O-acyltransferase_WSD1_N"/>
</dbReference>
<dbReference type="GO" id="GO:0019432">
    <property type="term" value="P:triglyceride biosynthetic process"/>
    <property type="evidence" value="ECO:0007669"/>
    <property type="project" value="TreeGrafter"/>
</dbReference>
<dbReference type="PANTHER" id="PTHR31650">
    <property type="entry name" value="O-ACYLTRANSFERASE (WSD1-LIKE) FAMILY PROTEIN"/>
    <property type="match status" value="1"/>
</dbReference>
<evidence type="ECO:0000256" key="3">
    <source>
        <dbReference type="ARBA" id="ARBA00004771"/>
    </source>
</evidence>
<evidence type="ECO:0000256" key="10">
    <source>
        <dbReference type="ARBA" id="ARBA00048109"/>
    </source>
</evidence>
<feature type="domain" description="O-acyltransferase WSD1-like N-terminal" evidence="12">
    <location>
        <begin position="73"/>
        <end position="290"/>
    </location>
</feature>
<comment type="similarity">
    <text evidence="8">In the N-terminal section; belongs to the long-chain O-acyltransferase family.</text>
</comment>
<evidence type="ECO:0000256" key="6">
    <source>
        <dbReference type="ARBA" id="ARBA00022824"/>
    </source>
</evidence>
<evidence type="ECO:0000256" key="2">
    <source>
        <dbReference type="ARBA" id="ARBA00004586"/>
    </source>
</evidence>
<reference evidence="14 15" key="1">
    <citation type="journal article" date="2023" name="BMC Biotechnol.">
        <title>Vitis rotundifolia cv Carlos genome sequencing.</title>
        <authorList>
            <person name="Huff M."/>
            <person name="Hulse-Kemp A."/>
            <person name="Scheffler B."/>
            <person name="Youngblood R."/>
            <person name="Simpson S."/>
            <person name="Babiker E."/>
            <person name="Staton M."/>
        </authorList>
    </citation>
    <scope>NUCLEOTIDE SEQUENCE [LARGE SCALE GENOMIC DNA]</scope>
    <source>
        <tissue evidence="14">Leaf</tissue>
    </source>
</reference>
<name>A0AA39DES3_VITRO</name>
<dbReference type="EMBL" id="JARBHA010000015">
    <property type="protein sequence ID" value="KAJ9681189.1"/>
    <property type="molecule type" value="Genomic_DNA"/>
</dbReference>
<evidence type="ECO:0000256" key="8">
    <source>
        <dbReference type="ARBA" id="ARBA00024360"/>
    </source>
</evidence>
<keyword evidence="15" id="KW-1185">Reference proteome</keyword>
<keyword evidence="5" id="KW-0808">Transferase</keyword>
<dbReference type="AlphaFoldDB" id="A0AA39DES3"/>
<comment type="catalytic activity">
    <reaction evidence="9">
        <text>a long chain fatty alcohol + a fatty acyl-CoA = a long-chain alcohol wax ester + CoA</text>
        <dbReference type="Rhea" id="RHEA:38443"/>
        <dbReference type="ChEBI" id="CHEBI:17135"/>
        <dbReference type="ChEBI" id="CHEBI:57287"/>
        <dbReference type="ChEBI" id="CHEBI:77636"/>
        <dbReference type="ChEBI" id="CHEBI:235323"/>
        <dbReference type="EC" id="2.3.1.75"/>
    </reaction>
</comment>
<dbReference type="GO" id="GO:0005789">
    <property type="term" value="C:endoplasmic reticulum membrane"/>
    <property type="evidence" value="ECO:0007669"/>
    <property type="project" value="UniProtKB-SubCell"/>
</dbReference>
<evidence type="ECO:0000256" key="9">
    <source>
        <dbReference type="ARBA" id="ARBA00047604"/>
    </source>
</evidence>
<evidence type="ECO:0000256" key="5">
    <source>
        <dbReference type="ARBA" id="ARBA00022679"/>
    </source>
</evidence>